<dbReference type="EMBL" id="CM037618">
    <property type="protein sequence ID" value="KAH7999249.1"/>
    <property type="molecule type" value="Genomic_DNA"/>
</dbReference>
<protein>
    <submittedName>
        <fullName evidence="1">Uncharacterized protein</fullName>
    </submittedName>
</protein>
<organism evidence="1 2">
    <name type="scientific">Sphaerodactylus townsendi</name>
    <dbReference type="NCBI Taxonomy" id="933632"/>
    <lineage>
        <taxon>Eukaryota</taxon>
        <taxon>Metazoa</taxon>
        <taxon>Chordata</taxon>
        <taxon>Craniata</taxon>
        <taxon>Vertebrata</taxon>
        <taxon>Euteleostomi</taxon>
        <taxon>Lepidosauria</taxon>
        <taxon>Squamata</taxon>
        <taxon>Bifurcata</taxon>
        <taxon>Gekkota</taxon>
        <taxon>Sphaerodactylidae</taxon>
        <taxon>Sphaerodactylus</taxon>
    </lineage>
</organism>
<reference evidence="1" key="1">
    <citation type="submission" date="2021-08" db="EMBL/GenBank/DDBJ databases">
        <title>The first chromosome-level gecko genome reveals the dynamic sex chromosomes of Neotropical dwarf geckos (Sphaerodactylidae: Sphaerodactylus).</title>
        <authorList>
            <person name="Pinto B.J."/>
            <person name="Keating S.E."/>
            <person name="Gamble T."/>
        </authorList>
    </citation>
    <scope>NUCLEOTIDE SEQUENCE</scope>
    <source>
        <strain evidence="1">TG3544</strain>
    </source>
</reference>
<evidence type="ECO:0000313" key="2">
    <source>
        <dbReference type="Proteomes" id="UP000827872"/>
    </source>
</evidence>
<proteinExistence type="predicted"/>
<sequence length="148" mass="16598">MSLCVIKETPCLCKLPPVDTMMEEVNEKKKDNIHRDGMSSDKVLKTDSLTYMDQLACSMGIKPSLRSLLLSDPTLAMKIFFGPCSSFQFRLVGPGKWPGARDAIMNQWERTLKPMRTRMVEDTSTFIGSLLKALAIFAVLLGILYAFN</sequence>
<dbReference type="Proteomes" id="UP000827872">
    <property type="component" value="Linkage Group LG05"/>
</dbReference>
<comment type="caution">
    <text evidence="1">The sequence shown here is derived from an EMBL/GenBank/DDBJ whole genome shotgun (WGS) entry which is preliminary data.</text>
</comment>
<gene>
    <name evidence="1" type="ORF">K3G42_007317</name>
</gene>
<keyword evidence="2" id="KW-1185">Reference proteome</keyword>
<accession>A0ACB8F2H1</accession>
<name>A0ACB8F2H1_9SAUR</name>
<evidence type="ECO:0000313" key="1">
    <source>
        <dbReference type="EMBL" id="KAH7999249.1"/>
    </source>
</evidence>